<comment type="catalytic activity">
    <reaction evidence="1 4">
        <text>chorismate = isochorismate</text>
        <dbReference type="Rhea" id="RHEA:18985"/>
        <dbReference type="ChEBI" id="CHEBI:29748"/>
        <dbReference type="ChEBI" id="CHEBI:29780"/>
        <dbReference type="EC" id="5.4.4.2"/>
    </reaction>
</comment>
<comment type="caution">
    <text evidence="6">The sequence shown here is derived from an EMBL/GenBank/DDBJ whole genome shotgun (WGS) entry which is preliminary data.</text>
</comment>
<dbReference type="InterPro" id="IPR005801">
    <property type="entry name" value="ADC_synthase"/>
</dbReference>
<evidence type="ECO:0000313" key="7">
    <source>
        <dbReference type="Proteomes" id="UP000441585"/>
    </source>
</evidence>
<dbReference type="RefSeq" id="WP_154319034.1">
    <property type="nucleotide sequence ID" value="NZ_CAJGAA010000003.1"/>
</dbReference>
<dbReference type="HAMAP" id="MF_01935">
    <property type="entry name" value="MenF"/>
    <property type="match status" value="1"/>
</dbReference>
<sequence>MITALKHTFTEIIKRALEEARQFDKPVILSQVKSLNDSMNPLHFYAAGERLFLGERFYWATPGSRFTITGLGNECTVENDSAESDRFGRIESDWKRFKKMVHYEDGAKSHIGTGALLFGGFSFDPHNRRNERWNNYPEAKFFLPSVMLTVKDGFSFLTINRVIKPDDDLESCAKHFTTIAGEVLTGKASTGEESVNNYTLKEADTGKWLSAVQKATELIKSGELDKVVLAREVQLEYDHKINIYSTLSKLQTEQPTSFIFSFENGRQSFIGATPERLIKKENSRLLSTCLAGSIKRGKSKQEDTELGTELLNDEKNLIEHAIVVKMIKDSFEECCSEVDVSDDPQLLKTKNIQHLYTPIEGSMKTGYSLLNLVEKLHPTPALGGYPKMAAVEMIREIEPMDRGWYAGPVGWLDAENNGEFAVAIRSGLIEGEQAILFAGCGIVAESDPQMEYQETLIKLKPMLSALGGVNHECK</sequence>
<dbReference type="PANTHER" id="PTHR42839:SF1">
    <property type="entry name" value="ISOCHORISMATE SYNTHASE MENF"/>
    <property type="match status" value="1"/>
</dbReference>
<accession>A0A6I2MD62</accession>
<keyword evidence="4" id="KW-0460">Magnesium</keyword>
<dbReference type="InterPro" id="IPR004561">
    <property type="entry name" value="IsoChor_synthase"/>
</dbReference>
<dbReference type="Gene3D" id="3.60.120.10">
    <property type="entry name" value="Anthranilate synthase"/>
    <property type="match status" value="1"/>
</dbReference>
<dbReference type="InterPro" id="IPR034681">
    <property type="entry name" value="MenF"/>
</dbReference>
<dbReference type="GO" id="GO:0000287">
    <property type="term" value="F:magnesium ion binding"/>
    <property type="evidence" value="ECO:0007669"/>
    <property type="project" value="UniProtKB-UniRule"/>
</dbReference>
<evidence type="ECO:0000256" key="4">
    <source>
        <dbReference type="HAMAP-Rule" id="MF_01935"/>
    </source>
</evidence>
<comment type="similarity">
    <text evidence="2 4">Belongs to the isochorismate synthase family.</text>
</comment>
<evidence type="ECO:0000259" key="5">
    <source>
        <dbReference type="Pfam" id="PF00425"/>
    </source>
</evidence>
<feature type="binding site" evidence="4">
    <location>
        <position position="454"/>
    </location>
    <ligand>
        <name>Mg(2+)</name>
        <dbReference type="ChEBI" id="CHEBI:18420"/>
    </ligand>
</feature>
<comment type="cofactor">
    <cofactor evidence="4">
        <name>Mg(2+)</name>
        <dbReference type="ChEBI" id="CHEBI:18420"/>
    </cofactor>
</comment>
<evidence type="ECO:0000256" key="2">
    <source>
        <dbReference type="ARBA" id="ARBA00005297"/>
    </source>
</evidence>
<dbReference type="Pfam" id="PF00425">
    <property type="entry name" value="Chorismate_bind"/>
    <property type="match status" value="1"/>
</dbReference>
<evidence type="ECO:0000313" key="6">
    <source>
        <dbReference type="EMBL" id="MRX55212.1"/>
    </source>
</evidence>
<dbReference type="UniPathway" id="UPA00079"/>
<dbReference type="UniPathway" id="UPA01057">
    <property type="reaction ID" value="UER00163"/>
</dbReference>
<proteinExistence type="inferred from homology"/>
<dbReference type="GO" id="GO:0009234">
    <property type="term" value="P:menaquinone biosynthetic process"/>
    <property type="evidence" value="ECO:0007669"/>
    <property type="project" value="UniProtKB-UniRule"/>
</dbReference>
<evidence type="ECO:0000256" key="3">
    <source>
        <dbReference type="ARBA" id="ARBA00023235"/>
    </source>
</evidence>
<dbReference type="PRINTS" id="PR00095">
    <property type="entry name" value="ANTSNTHASEI"/>
</dbReference>
<dbReference type="EMBL" id="WKKF01000004">
    <property type="protein sequence ID" value="MRX55212.1"/>
    <property type="molecule type" value="Genomic_DNA"/>
</dbReference>
<keyword evidence="7" id="KW-1185">Reference proteome</keyword>
<dbReference type="EC" id="5.4.4.2" evidence="4"/>
<keyword evidence="3 4" id="KW-0413">Isomerase</keyword>
<gene>
    <name evidence="4" type="primary">menF</name>
    <name evidence="6" type="ORF">GJU41_14715</name>
</gene>
<dbReference type="GO" id="GO:0008909">
    <property type="term" value="F:isochorismate synthase activity"/>
    <property type="evidence" value="ECO:0007669"/>
    <property type="project" value="UniProtKB-UniRule"/>
</dbReference>
<keyword evidence="4" id="KW-0479">Metal-binding</keyword>
<organism evidence="6 7">
    <name type="scientific">Metabacillus idriensis</name>
    <dbReference type="NCBI Taxonomy" id="324768"/>
    <lineage>
        <taxon>Bacteria</taxon>
        <taxon>Bacillati</taxon>
        <taxon>Bacillota</taxon>
        <taxon>Bacilli</taxon>
        <taxon>Bacillales</taxon>
        <taxon>Bacillaceae</taxon>
        <taxon>Metabacillus</taxon>
    </lineage>
</organism>
<dbReference type="PANTHER" id="PTHR42839">
    <property type="entry name" value="ISOCHORISMATE SYNTHASE ENTC"/>
    <property type="match status" value="1"/>
</dbReference>
<dbReference type="SUPFAM" id="SSF56322">
    <property type="entry name" value="ADC synthase"/>
    <property type="match status" value="1"/>
</dbReference>
<comment type="pathway">
    <text evidence="4">Quinol/quinone metabolism; menaquinone biosynthesis.</text>
</comment>
<dbReference type="InterPro" id="IPR019999">
    <property type="entry name" value="Anth_synth_I-like"/>
</dbReference>
<dbReference type="GO" id="GO:0009697">
    <property type="term" value="P:salicylic acid biosynthetic process"/>
    <property type="evidence" value="ECO:0007669"/>
    <property type="project" value="TreeGrafter"/>
</dbReference>
<feature type="binding site" evidence="4">
    <location>
        <position position="319"/>
    </location>
    <ligand>
        <name>Mg(2+)</name>
        <dbReference type="ChEBI" id="CHEBI:18420"/>
    </ligand>
</feature>
<dbReference type="NCBIfam" id="TIGR00543">
    <property type="entry name" value="isochor_syn"/>
    <property type="match status" value="1"/>
</dbReference>
<evidence type="ECO:0000256" key="1">
    <source>
        <dbReference type="ARBA" id="ARBA00000799"/>
    </source>
</evidence>
<feature type="active site" description="Proton acceptor" evidence="4">
    <location>
        <position position="226"/>
    </location>
</feature>
<reference evidence="6 7" key="1">
    <citation type="submission" date="2019-11" db="EMBL/GenBank/DDBJ databases">
        <title>Bacillus idriensis genome.</title>
        <authorList>
            <person name="Konopka E.N."/>
            <person name="Newman J.D."/>
        </authorList>
    </citation>
    <scope>NUCLEOTIDE SEQUENCE [LARGE SCALE GENOMIC DNA]</scope>
    <source>
        <strain evidence="6 7">DSM 19097</strain>
    </source>
</reference>
<protein>
    <recommendedName>
        <fullName evidence="4">Isochorismate synthase MenF</fullName>
        <ecNumber evidence="4">5.4.4.2</ecNumber>
    </recommendedName>
    <alternativeName>
        <fullName evidence="4">Isochorismate mutase</fullName>
    </alternativeName>
</protein>
<comment type="pathway">
    <text evidence="4">Quinol/quinone metabolism; 1,4-dihydroxy-2-naphthoate biosynthesis; 1,4-dihydroxy-2-naphthoate from chorismate: step 1/7.</text>
</comment>
<keyword evidence="4" id="KW-0474">Menaquinone biosynthesis</keyword>
<feature type="domain" description="Chorismate-utilising enzyme C-terminal" evidence="5">
    <location>
        <begin position="207"/>
        <end position="458"/>
    </location>
</feature>
<name>A0A6I2MD62_9BACI</name>
<dbReference type="InterPro" id="IPR015890">
    <property type="entry name" value="Chorismate_C"/>
</dbReference>
<comment type="function">
    <text evidence="4">Catalyzes the conversion of chorismate to isochorismate.</text>
</comment>
<dbReference type="Proteomes" id="UP000441585">
    <property type="component" value="Unassembled WGS sequence"/>
</dbReference>
<dbReference type="AlphaFoldDB" id="A0A6I2MD62"/>
<feature type="active site" description="Proton donor" evidence="4">
    <location>
        <position position="275"/>
    </location>
</feature>